<feature type="domain" description="DUF4825" evidence="2">
    <location>
        <begin position="49"/>
        <end position="126"/>
    </location>
</feature>
<comment type="caution">
    <text evidence="3">The sequence shown here is derived from an EMBL/GenBank/DDBJ whole genome shotgun (WGS) entry which is preliminary data.</text>
</comment>
<evidence type="ECO:0000259" key="2">
    <source>
        <dbReference type="Pfam" id="PF16107"/>
    </source>
</evidence>
<dbReference type="InterPro" id="IPR032250">
    <property type="entry name" value="DUF4825"/>
</dbReference>
<reference evidence="3 4" key="1">
    <citation type="submission" date="2018-06" db="EMBL/GenBank/DDBJ databases">
        <title>Genomic Encyclopedia of Type Strains, Phase IV (KMG-IV): sequencing the most valuable type-strain genomes for metagenomic binning, comparative biology and taxonomic classification.</title>
        <authorList>
            <person name="Goeker M."/>
        </authorList>
    </citation>
    <scope>NUCLEOTIDE SEQUENCE [LARGE SCALE GENOMIC DNA]</scope>
    <source>
        <strain evidence="3 4">DSM 5</strain>
    </source>
</reference>
<keyword evidence="4" id="KW-1185">Reference proteome</keyword>
<dbReference type="EMBL" id="QKZI01000006">
    <property type="protein sequence ID" value="PZX03679.1"/>
    <property type="molecule type" value="Genomic_DNA"/>
</dbReference>
<sequence>MQKSIWFIIGIVLTLLIGVIFVLNGNQKQAEKDEMEQLSVSTHDFQKVLAYENDFMGNASNMNNLFNNLPLSNYKGAVELDSESFIFTVNYDTVGDDQTVIYNATAAFVLIKNLEVMEMRFTNRSYVITRENVEKWFGSNLEKLTDPARFKEKVQKPLMNDDGKGWLN</sequence>
<gene>
    <name evidence="3" type="ORF">C7437_106104</name>
</gene>
<keyword evidence="1" id="KW-0472">Membrane</keyword>
<evidence type="ECO:0000313" key="3">
    <source>
        <dbReference type="EMBL" id="PZX03679.1"/>
    </source>
</evidence>
<keyword evidence="1" id="KW-1133">Transmembrane helix</keyword>
<name>A0A2W7MDM6_9BACI</name>
<evidence type="ECO:0000313" key="4">
    <source>
        <dbReference type="Proteomes" id="UP000248646"/>
    </source>
</evidence>
<accession>A0A2W7MDM6</accession>
<proteinExistence type="predicted"/>
<dbReference type="Proteomes" id="UP000248646">
    <property type="component" value="Unassembled WGS sequence"/>
</dbReference>
<organism evidence="3 4">
    <name type="scientific">Psychrobacillus insolitus</name>
    <dbReference type="NCBI Taxonomy" id="1461"/>
    <lineage>
        <taxon>Bacteria</taxon>
        <taxon>Bacillati</taxon>
        <taxon>Bacillota</taxon>
        <taxon>Bacilli</taxon>
        <taxon>Bacillales</taxon>
        <taxon>Bacillaceae</taxon>
        <taxon>Psychrobacillus</taxon>
    </lineage>
</organism>
<dbReference type="RefSeq" id="WP_111440141.1">
    <property type="nucleotide sequence ID" value="NZ_QKZI01000006.1"/>
</dbReference>
<dbReference type="OrthoDB" id="2437505at2"/>
<dbReference type="Pfam" id="PF16107">
    <property type="entry name" value="DUF4825"/>
    <property type="match status" value="1"/>
</dbReference>
<evidence type="ECO:0000256" key="1">
    <source>
        <dbReference type="SAM" id="Phobius"/>
    </source>
</evidence>
<protein>
    <submittedName>
        <fullName evidence="3">Uncharacterized protein DUF4825</fullName>
    </submittedName>
</protein>
<keyword evidence="1" id="KW-0812">Transmembrane</keyword>
<feature type="transmembrane region" description="Helical" evidence="1">
    <location>
        <begin position="6"/>
        <end position="25"/>
    </location>
</feature>
<dbReference type="AlphaFoldDB" id="A0A2W7MDM6"/>